<gene>
    <name evidence="8" type="ORF">DEJ51_29115</name>
</gene>
<dbReference type="GO" id="GO:0003677">
    <property type="term" value="F:DNA binding"/>
    <property type="evidence" value="ECO:0007669"/>
    <property type="project" value="InterPro"/>
</dbReference>
<dbReference type="GO" id="GO:0016987">
    <property type="term" value="F:sigma factor activity"/>
    <property type="evidence" value="ECO:0007669"/>
    <property type="project" value="UniProtKB-KW"/>
</dbReference>
<dbReference type="Gene3D" id="1.10.1740.10">
    <property type="match status" value="1"/>
</dbReference>
<dbReference type="InterPro" id="IPR013249">
    <property type="entry name" value="RNA_pol_sigma70_r4_t2"/>
</dbReference>
<dbReference type="OrthoDB" id="9784272at2"/>
<dbReference type="NCBIfam" id="NF007228">
    <property type="entry name" value="PRK09646.1"/>
    <property type="match status" value="1"/>
</dbReference>
<evidence type="ECO:0000256" key="4">
    <source>
        <dbReference type="ARBA" id="ARBA00023163"/>
    </source>
</evidence>
<dbReference type="InterPro" id="IPR014284">
    <property type="entry name" value="RNA_pol_sigma-70_dom"/>
</dbReference>
<evidence type="ECO:0000256" key="1">
    <source>
        <dbReference type="ARBA" id="ARBA00010641"/>
    </source>
</evidence>
<feature type="domain" description="RNA polymerase sigma-70 region 2" evidence="6">
    <location>
        <begin position="63"/>
        <end position="130"/>
    </location>
</feature>
<evidence type="ECO:0000256" key="5">
    <source>
        <dbReference type="SAM" id="MobiDB-lite"/>
    </source>
</evidence>
<evidence type="ECO:0000256" key="2">
    <source>
        <dbReference type="ARBA" id="ARBA00023015"/>
    </source>
</evidence>
<evidence type="ECO:0000259" key="7">
    <source>
        <dbReference type="Pfam" id="PF08281"/>
    </source>
</evidence>
<dbReference type="EMBL" id="CP029189">
    <property type="protein sequence ID" value="QES57729.1"/>
    <property type="molecule type" value="Genomic_DNA"/>
</dbReference>
<dbReference type="CDD" id="cd06171">
    <property type="entry name" value="Sigma70_r4"/>
    <property type="match status" value="1"/>
</dbReference>
<evidence type="ECO:0000313" key="8">
    <source>
        <dbReference type="EMBL" id="QES57729.1"/>
    </source>
</evidence>
<comment type="similarity">
    <text evidence="1">Belongs to the sigma-70 factor family. ECF subfamily.</text>
</comment>
<dbReference type="SUPFAM" id="SSF88946">
    <property type="entry name" value="Sigma2 domain of RNA polymerase sigma factors"/>
    <property type="match status" value="1"/>
</dbReference>
<keyword evidence="2" id="KW-0805">Transcription regulation</keyword>
<dbReference type="Pfam" id="PF04542">
    <property type="entry name" value="Sigma70_r2"/>
    <property type="match status" value="1"/>
</dbReference>
<dbReference type="Pfam" id="PF08281">
    <property type="entry name" value="Sigma70_r4_2"/>
    <property type="match status" value="1"/>
</dbReference>
<keyword evidence="4" id="KW-0804">Transcription</keyword>
<proteinExistence type="inferred from homology"/>
<dbReference type="NCBIfam" id="TIGR02937">
    <property type="entry name" value="sigma70-ECF"/>
    <property type="match status" value="1"/>
</dbReference>
<dbReference type="Proteomes" id="UP000324101">
    <property type="component" value="Chromosome"/>
</dbReference>
<dbReference type="InterPro" id="IPR013325">
    <property type="entry name" value="RNA_pol_sigma_r2"/>
</dbReference>
<dbReference type="PANTHER" id="PTHR43133">
    <property type="entry name" value="RNA POLYMERASE ECF-TYPE SIGMA FACTO"/>
    <property type="match status" value="1"/>
</dbReference>
<dbReference type="Gene3D" id="1.10.10.10">
    <property type="entry name" value="Winged helix-like DNA-binding domain superfamily/Winged helix DNA-binding domain"/>
    <property type="match status" value="1"/>
</dbReference>
<sequence length="222" mass="24482">MDTPPPAGRPRPALRLVPTAGARTVNQPSPAAPDPAAGATGRADLPQVMRQVAHGDKEAFAVLYDALAPLVFGIVIKVVRDRAQSEEVAQEVMIDLWRQAARYRPASGSVGTWAATIAHRRAVDRVRSAQASADRERAQAAREHRTAFDEVAEQVETRLDSEQVRRCLRGLTELQRQVVTLAYYQGLTYREVAEVLHTPLPTVKTRMRDGLIRLRDCMGVTT</sequence>
<feature type="domain" description="RNA polymerase sigma factor 70 region 4 type 2" evidence="7">
    <location>
        <begin position="162"/>
        <end position="214"/>
    </location>
</feature>
<name>A0A5P2DYN1_STRVZ</name>
<dbReference type="InterPro" id="IPR036388">
    <property type="entry name" value="WH-like_DNA-bd_sf"/>
</dbReference>
<feature type="region of interest" description="Disordered" evidence="5">
    <location>
        <begin position="1"/>
        <end position="41"/>
    </location>
</feature>
<keyword evidence="3" id="KW-0731">Sigma factor</keyword>
<dbReference type="PANTHER" id="PTHR43133:SF66">
    <property type="entry name" value="ECF RNA POLYMERASE SIGMA FACTOR SIGK"/>
    <property type="match status" value="1"/>
</dbReference>
<organism evidence="8 9">
    <name type="scientific">Streptomyces venezuelae</name>
    <dbReference type="NCBI Taxonomy" id="54571"/>
    <lineage>
        <taxon>Bacteria</taxon>
        <taxon>Bacillati</taxon>
        <taxon>Actinomycetota</taxon>
        <taxon>Actinomycetes</taxon>
        <taxon>Kitasatosporales</taxon>
        <taxon>Streptomycetaceae</taxon>
        <taxon>Streptomyces</taxon>
    </lineage>
</organism>
<dbReference type="GO" id="GO:0006352">
    <property type="term" value="P:DNA-templated transcription initiation"/>
    <property type="evidence" value="ECO:0007669"/>
    <property type="project" value="InterPro"/>
</dbReference>
<reference evidence="8 9" key="1">
    <citation type="submission" date="2018-05" db="EMBL/GenBank/DDBJ databases">
        <title>Streptomyces venezuelae.</title>
        <authorList>
            <person name="Kim W."/>
            <person name="Lee N."/>
            <person name="Cho B.-K."/>
        </authorList>
    </citation>
    <scope>NUCLEOTIDE SEQUENCE [LARGE SCALE GENOMIC DNA]</scope>
    <source>
        <strain evidence="8 9">ATCC 21018</strain>
    </source>
</reference>
<dbReference type="InterPro" id="IPR039425">
    <property type="entry name" value="RNA_pol_sigma-70-like"/>
</dbReference>
<evidence type="ECO:0000256" key="3">
    <source>
        <dbReference type="ARBA" id="ARBA00023082"/>
    </source>
</evidence>
<dbReference type="SUPFAM" id="SSF88659">
    <property type="entry name" value="Sigma3 and sigma4 domains of RNA polymerase sigma factors"/>
    <property type="match status" value="1"/>
</dbReference>
<evidence type="ECO:0000313" key="9">
    <source>
        <dbReference type="Proteomes" id="UP000324101"/>
    </source>
</evidence>
<accession>A0A5P2DYN1</accession>
<dbReference type="InterPro" id="IPR013324">
    <property type="entry name" value="RNA_pol_sigma_r3/r4-like"/>
</dbReference>
<dbReference type="InterPro" id="IPR007627">
    <property type="entry name" value="RNA_pol_sigma70_r2"/>
</dbReference>
<protein>
    <submittedName>
        <fullName evidence="8">RNA polymerase subunit sigma</fullName>
    </submittedName>
</protein>
<evidence type="ECO:0000259" key="6">
    <source>
        <dbReference type="Pfam" id="PF04542"/>
    </source>
</evidence>
<dbReference type="AlphaFoldDB" id="A0A5P2DYN1"/>